<feature type="domain" description="Regulatory protein YycH-like" evidence="2">
    <location>
        <begin position="47"/>
        <end position="267"/>
    </location>
</feature>
<keyword evidence="1" id="KW-0472">Membrane</keyword>
<organism evidence="3 4">
    <name type="scientific">Alicyclobacillus fodiniaquatilis</name>
    <dbReference type="NCBI Taxonomy" id="1661150"/>
    <lineage>
        <taxon>Bacteria</taxon>
        <taxon>Bacillati</taxon>
        <taxon>Bacillota</taxon>
        <taxon>Bacilli</taxon>
        <taxon>Bacillales</taxon>
        <taxon>Alicyclobacillaceae</taxon>
        <taxon>Alicyclobacillus</taxon>
    </lineage>
</organism>
<keyword evidence="4" id="KW-1185">Reference proteome</keyword>
<evidence type="ECO:0000259" key="2">
    <source>
        <dbReference type="Pfam" id="PF09648"/>
    </source>
</evidence>
<dbReference type="Proteomes" id="UP001597079">
    <property type="component" value="Unassembled WGS sequence"/>
</dbReference>
<accession>A0ABW4JHT0</accession>
<sequence>MNWETAKNWLIGLFLLLDILLGWQLYSSRQVMNGYVESQTDILANTKTLLAEHGLTLATDVPLKQPDSSSFQADIQSPNLKQLVKNIFPDAKNVHISTSMDEADTDTGQIISVATGTWQVSFNAPQQITGTHAAENYFYQGEKYVVDPVESSAGHAVYVQSYNGYPIFDAPVYVTTDKGGLLSYSQTEIFNIRPTSDPKPVISALDALDSLANAVDKSDDSKDNKILKVDLGYARKISLYQVDNQANYWFPVWRVVTQGQIYYINAFTGEVEFAP</sequence>
<gene>
    <name evidence="3" type="primary">yycI</name>
    <name evidence="3" type="ORF">ACFSB2_14800</name>
</gene>
<dbReference type="EMBL" id="JBHUCX010000038">
    <property type="protein sequence ID" value="MFD1675971.1"/>
    <property type="molecule type" value="Genomic_DNA"/>
</dbReference>
<comment type="caution">
    <text evidence="3">The sequence shown here is derived from an EMBL/GenBank/DDBJ whole genome shotgun (WGS) entry which is preliminary data.</text>
</comment>
<feature type="transmembrane region" description="Helical" evidence="1">
    <location>
        <begin position="6"/>
        <end position="26"/>
    </location>
</feature>
<dbReference type="InterPro" id="IPR018604">
    <property type="entry name" value="YycI-like"/>
</dbReference>
<protein>
    <submittedName>
        <fullName evidence="3">Two-component system regulatory protein YycI</fullName>
    </submittedName>
</protein>
<keyword evidence="1" id="KW-1133">Transmembrane helix</keyword>
<evidence type="ECO:0000256" key="1">
    <source>
        <dbReference type="SAM" id="Phobius"/>
    </source>
</evidence>
<name>A0ABW4JHT0_9BACL</name>
<keyword evidence="1" id="KW-0812">Transmembrane</keyword>
<reference evidence="4" key="1">
    <citation type="journal article" date="2019" name="Int. J. Syst. Evol. Microbiol.">
        <title>The Global Catalogue of Microorganisms (GCM) 10K type strain sequencing project: providing services to taxonomists for standard genome sequencing and annotation.</title>
        <authorList>
            <consortium name="The Broad Institute Genomics Platform"/>
            <consortium name="The Broad Institute Genome Sequencing Center for Infectious Disease"/>
            <person name="Wu L."/>
            <person name="Ma J."/>
        </authorList>
    </citation>
    <scope>NUCLEOTIDE SEQUENCE [LARGE SCALE GENOMIC DNA]</scope>
    <source>
        <strain evidence="4">CGMCC 1.12286</strain>
    </source>
</reference>
<dbReference type="Gene3D" id="2.40.128.690">
    <property type="entry name" value="YycH protein, domain 3-like"/>
    <property type="match status" value="1"/>
</dbReference>
<dbReference type="RefSeq" id="WP_377943864.1">
    <property type="nucleotide sequence ID" value="NZ_JBHUCX010000038.1"/>
</dbReference>
<evidence type="ECO:0000313" key="4">
    <source>
        <dbReference type="Proteomes" id="UP001597079"/>
    </source>
</evidence>
<evidence type="ECO:0000313" key="3">
    <source>
        <dbReference type="EMBL" id="MFD1675971.1"/>
    </source>
</evidence>
<proteinExistence type="predicted"/>
<dbReference type="Pfam" id="PF09648">
    <property type="entry name" value="YycI"/>
    <property type="match status" value="1"/>
</dbReference>